<comment type="caution">
    <text evidence="3">The sequence shown here is derived from an EMBL/GenBank/DDBJ whole genome shotgun (WGS) entry which is preliminary data.</text>
</comment>
<keyword evidence="2" id="KW-0012">Acyltransferase</keyword>
<protein>
    <recommendedName>
        <fullName evidence="5">Glucose-1-phosphate thymidylyltransferase</fullName>
    </recommendedName>
</protein>
<sequence length="371" mass="41137">MKFLLVDLDHPAGRVLSRFEPVFAYRNGIFSAIERIRRLHPDAVPVYLHPDARLERLFADRLGLVPFRADQAKVDLTAFSSEHAHTGADRRSFVETELQSLYDDVEFSADVVALLDDAPSRIAADLFLLNREDFEHRQAAQLIGAKQDLWIHQSVEVPPGVVFDTREGPVVIDERCSLTPFTYIAGPFYAAPDCHLDNARITGGTVLGEGCRVGGEIENSLFGRFSNKHHEGFVGHSLIGNWVNLGALTTTSDLKNNYGEIRLQLPQERFPTRASSFFTLETGRIKFGSILGDCVKTAIGTMLNTGTVVDAGSNIFAGSPSSYVPPLSWGITGHSYRPGRFLEDCEKIFARRKQVVHPTMQELVSLLSHLS</sequence>
<dbReference type="InterPro" id="IPR011004">
    <property type="entry name" value="Trimer_LpxA-like_sf"/>
</dbReference>
<dbReference type="AlphaFoldDB" id="A0A833H512"/>
<dbReference type="InterPro" id="IPR050065">
    <property type="entry name" value="GlmU-like"/>
</dbReference>
<reference evidence="3 4" key="1">
    <citation type="submission" date="2019-10" db="EMBL/GenBank/DDBJ databases">
        <title>Extracellular Electron Transfer in a Candidatus Methanoperedens spp. Enrichment Culture.</title>
        <authorList>
            <person name="Berger S."/>
            <person name="Rangel Shaw D."/>
            <person name="Berben T."/>
            <person name="In 'T Zandt M."/>
            <person name="Frank J."/>
            <person name="Reimann J."/>
            <person name="Jetten M.S.M."/>
            <person name="Welte C.U."/>
        </authorList>
    </citation>
    <scope>NUCLEOTIDE SEQUENCE [LARGE SCALE GENOMIC DNA]</scope>
    <source>
        <strain evidence="3">SB12</strain>
    </source>
</reference>
<evidence type="ECO:0000256" key="2">
    <source>
        <dbReference type="ARBA" id="ARBA00023315"/>
    </source>
</evidence>
<proteinExistence type="predicted"/>
<organism evidence="3 4">
    <name type="scientific">Leptonema illini</name>
    <dbReference type="NCBI Taxonomy" id="183"/>
    <lineage>
        <taxon>Bacteria</taxon>
        <taxon>Pseudomonadati</taxon>
        <taxon>Spirochaetota</taxon>
        <taxon>Spirochaetia</taxon>
        <taxon>Leptospirales</taxon>
        <taxon>Leptospiraceae</taxon>
        <taxon>Leptonema</taxon>
    </lineage>
</organism>
<evidence type="ECO:0000256" key="1">
    <source>
        <dbReference type="ARBA" id="ARBA00022679"/>
    </source>
</evidence>
<name>A0A833H512_9LEPT</name>
<dbReference type="InterPro" id="IPR023917">
    <property type="entry name" value="Bifunctiontional_GlmU_bac-type"/>
</dbReference>
<accession>A0A833H512</accession>
<dbReference type="SUPFAM" id="SSF51161">
    <property type="entry name" value="Trimeric LpxA-like enzymes"/>
    <property type="match status" value="1"/>
</dbReference>
<keyword evidence="1" id="KW-0808">Transferase</keyword>
<gene>
    <name evidence="3" type="ORF">F9K24_01660</name>
</gene>
<dbReference type="EMBL" id="WBUI01000001">
    <property type="protein sequence ID" value="KAB2935461.1"/>
    <property type="molecule type" value="Genomic_DNA"/>
</dbReference>
<dbReference type="Proteomes" id="UP000460298">
    <property type="component" value="Unassembled WGS sequence"/>
</dbReference>
<dbReference type="PANTHER" id="PTHR43584">
    <property type="entry name" value="NUCLEOTIDYL TRANSFERASE"/>
    <property type="match status" value="1"/>
</dbReference>
<evidence type="ECO:0000313" key="3">
    <source>
        <dbReference type="EMBL" id="KAB2935461.1"/>
    </source>
</evidence>
<dbReference type="GO" id="GO:0016746">
    <property type="term" value="F:acyltransferase activity"/>
    <property type="evidence" value="ECO:0007669"/>
    <property type="project" value="UniProtKB-KW"/>
</dbReference>
<dbReference type="Gene3D" id="2.160.10.10">
    <property type="entry name" value="Hexapeptide repeat proteins"/>
    <property type="match status" value="1"/>
</dbReference>
<dbReference type="GO" id="GO:0016779">
    <property type="term" value="F:nucleotidyltransferase activity"/>
    <property type="evidence" value="ECO:0007669"/>
    <property type="project" value="UniProtKB-ARBA"/>
</dbReference>
<evidence type="ECO:0008006" key="5">
    <source>
        <dbReference type="Google" id="ProtNLM"/>
    </source>
</evidence>
<evidence type="ECO:0000313" key="4">
    <source>
        <dbReference type="Proteomes" id="UP000460298"/>
    </source>
</evidence>
<dbReference type="NCBIfam" id="TIGR03991">
    <property type="entry name" value="alt_bact_glmU"/>
    <property type="match status" value="1"/>
</dbReference>